<dbReference type="Proteomes" id="UP000053801">
    <property type="component" value="Chromosome"/>
</dbReference>
<evidence type="ECO:0000313" key="2">
    <source>
        <dbReference type="Proteomes" id="UP000053801"/>
    </source>
</evidence>
<proteinExistence type="predicted"/>
<protein>
    <submittedName>
        <fullName evidence="1">Uncharacterized protein</fullName>
    </submittedName>
</protein>
<dbReference type="EMBL" id="CP015376">
    <property type="protein sequence ID" value="ANC34398.1"/>
    <property type="molecule type" value="Genomic_DNA"/>
</dbReference>
<reference evidence="1 2" key="1">
    <citation type="journal article" date="2013" name="Pathogens">
        <title>An Emerging Tick-Borne Disease of Humans Is Caused by a Subset of Strains with Conserved Genome Structure.</title>
        <authorList>
            <person name="Barbet A.F."/>
            <person name="Al-Khedery B."/>
            <person name="Stuen S."/>
            <person name="Granquist E.G."/>
            <person name="Felsheim R.F."/>
            <person name="Munderloh U.G."/>
        </authorList>
    </citation>
    <scope>NUCLEOTIDE SEQUENCE [LARGE SCALE GENOMIC DNA]</scope>
    <source>
        <strain evidence="1 2">Norway variant2</strain>
    </source>
</reference>
<gene>
    <name evidence="1" type="ORF">P029_03430</name>
</gene>
<organism evidence="1 2">
    <name type="scientific">Anaplasma phagocytophilum str. Norway variant2</name>
    <dbReference type="NCBI Taxonomy" id="1392507"/>
    <lineage>
        <taxon>Bacteria</taxon>
        <taxon>Pseudomonadati</taxon>
        <taxon>Pseudomonadota</taxon>
        <taxon>Alphaproteobacteria</taxon>
        <taxon>Rickettsiales</taxon>
        <taxon>Anaplasmataceae</taxon>
        <taxon>Anaplasma</taxon>
        <taxon>phagocytophilum group</taxon>
    </lineage>
</organism>
<dbReference type="AlphaFoldDB" id="A0A161IR35"/>
<accession>A0A161IR35</accession>
<evidence type="ECO:0000313" key="1">
    <source>
        <dbReference type="EMBL" id="ANC34398.1"/>
    </source>
</evidence>
<sequence length="67" mass="7514">MVDRVGESIFFQVLQDEAENLMHTDRLCQNNNIDVTIAKSSLIKGLSFDVVNCPFVNKALEIFTIPA</sequence>
<name>A0A161IR35_ANAPH</name>
<reference evidence="1 2" key="2">
    <citation type="journal article" date="2014" name="Pathogens">
        <title>Comparative Genomics Identifies a Potential Marker of Human-Virulent Anaplasma phagocytophilum.</title>
        <authorList>
            <person name="Al-Khedery B."/>
            <person name="Barbet A.F."/>
        </authorList>
    </citation>
    <scope>NUCLEOTIDE SEQUENCE [LARGE SCALE GENOMIC DNA]</scope>
    <source>
        <strain evidence="1 2">Norway variant2</strain>
    </source>
</reference>